<organism evidence="1 2">
    <name type="scientific">Periplaneta americana</name>
    <name type="common">American cockroach</name>
    <name type="synonym">Blatta americana</name>
    <dbReference type="NCBI Taxonomy" id="6978"/>
    <lineage>
        <taxon>Eukaryota</taxon>
        <taxon>Metazoa</taxon>
        <taxon>Ecdysozoa</taxon>
        <taxon>Arthropoda</taxon>
        <taxon>Hexapoda</taxon>
        <taxon>Insecta</taxon>
        <taxon>Pterygota</taxon>
        <taxon>Neoptera</taxon>
        <taxon>Polyneoptera</taxon>
        <taxon>Dictyoptera</taxon>
        <taxon>Blattodea</taxon>
        <taxon>Blattoidea</taxon>
        <taxon>Blattidae</taxon>
        <taxon>Blattinae</taxon>
        <taxon>Periplaneta</taxon>
    </lineage>
</organism>
<name>A0ABQ8TJW8_PERAM</name>
<evidence type="ECO:0008006" key="3">
    <source>
        <dbReference type="Google" id="ProtNLM"/>
    </source>
</evidence>
<proteinExistence type="predicted"/>
<keyword evidence="2" id="KW-1185">Reference proteome</keyword>
<protein>
    <recommendedName>
        <fullName evidence="3">Reverse transcriptase domain-containing protein</fullName>
    </recommendedName>
</protein>
<dbReference type="Proteomes" id="UP001148838">
    <property type="component" value="Unassembled WGS sequence"/>
</dbReference>
<reference evidence="1 2" key="1">
    <citation type="journal article" date="2022" name="Allergy">
        <title>Genome assembly and annotation of Periplaneta americana reveal a comprehensive cockroach allergen profile.</title>
        <authorList>
            <person name="Wang L."/>
            <person name="Xiong Q."/>
            <person name="Saelim N."/>
            <person name="Wang L."/>
            <person name="Nong W."/>
            <person name="Wan A.T."/>
            <person name="Shi M."/>
            <person name="Liu X."/>
            <person name="Cao Q."/>
            <person name="Hui J.H.L."/>
            <person name="Sookrung N."/>
            <person name="Leung T.F."/>
            <person name="Tungtrongchitr A."/>
            <person name="Tsui S.K.W."/>
        </authorList>
    </citation>
    <scope>NUCLEOTIDE SEQUENCE [LARGE SCALE GENOMIC DNA]</scope>
    <source>
        <strain evidence="1">PWHHKU_190912</strain>
    </source>
</reference>
<dbReference type="EMBL" id="JAJSOF020000009">
    <property type="protein sequence ID" value="KAJ4446744.1"/>
    <property type="molecule type" value="Genomic_DNA"/>
</dbReference>
<evidence type="ECO:0000313" key="2">
    <source>
        <dbReference type="Proteomes" id="UP001148838"/>
    </source>
</evidence>
<sequence>MSLENSIFLRSRRGVLLPEKLPSKYGVHSEEYLPIRTITEKSYAKAQEIHLVFIDVEKAYDSAPINNMWGAMENIGIGTSLITVIKKLYKKSRAVVKAECDSFDDLEPGGIANSERCKQILATLKA</sequence>
<evidence type="ECO:0000313" key="1">
    <source>
        <dbReference type="EMBL" id="KAJ4446744.1"/>
    </source>
</evidence>
<gene>
    <name evidence="1" type="ORF">ANN_13441</name>
</gene>
<accession>A0ABQ8TJW8</accession>
<comment type="caution">
    <text evidence="1">The sequence shown here is derived from an EMBL/GenBank/DDBJ whole genome shotgun (WGS) entry which is preliminary data.</text>
</comment>